<keyword evidence="3" id="KW-0614">Plasmid</keyword>
<evidence type="ECO:0000256" key="1">
    <source>
        <dbReference type="SAM" id="MobiDB-lite"/>
    </source>
</evidence>
<sequence length="64" mass="7494">MDVIEKRDLLLKEADNLVNVALDNNIDTAPFRSYRQQLRDLPQSNQDPYAINWPQKPEINLNTQ</sequence>
<geneLocation type="plasmid" evidence="3 4">
    <name>unnamed2</name>
</geneLocation>
<reference evidence="3" key="1">
    <citation type="submission" date="2020-03" db="EMBL/GenBank/DDBJ databases">
        <title>Five strains of Vibrio campbellii isolated from Mariana Trench.</title>
        <authorList>
            <person name="Liang J."/>
            <person name="Zhang X.-H."/>
        </authorList>
    </citation>
    <scope>NUCLEOTIDE SEQUENCE</scope>
    <source>
        <strain evidence="3">LJC013</strain>
        <plasmid evidence="3">unnamed2</plasmid>
    </source>
</reference>
<feature type="domain" description="Phage tail assembly chaperone-like" evidence="2">
    <location>
        <begin position="4"/>
        <end position="58"/>
    </location>
</feature>
<organism evidence="3 4">
    <name type="scientific">Vibrio campbellii</name>
    <dbReference type="NCBI Taxonomy" id="680"/>
    <lineage>
        <taxon>Bacteria</taxon>
        <taxon>Pseudomonadati</taxon>
        <taxon>Pseudomonadota</taxon>
        <taxon>Gammaproteobacteria</taxon>
        <taxon>Vibrionales</taxon>
        <taxon>Vibrionaceae</taxon>
        <taxon>Vibrio</taxon>
    </lineage>
</organism>
<proteinExistence type="predicted"/>
<dbReference type="EMBL" id="CP050473">
    <property type="protein sequence ID" value="UTZ35138.1"/>
    <property type="molecule type" value="Genomic_DNA"/>
</dbReference>
<evidence type="ECO:0000313" key="4">
    <source>
        <dbReference type="Proteomes" id="UP001059912"/>
    </source>
</evidence>
<dbReference type="Pfam" id="PF16778">
    <property type="entry name" value="Phage_tail_APC"/>
    <property type="match status" value="1"/>
</dbReference>
<accession>A0ABY5ILH1</accession>
<evidence type="ECO:0000313" key="3">
    <source>
        <dbReference type="EMBL" id="UTZ35138.1"/>
    </source>
</evidence>
<feature type="region of interest" description="Disordered" evidence="1">
    <location>
        <begin position="43"/>
        <end position="64"/>
    </location>
</feature>
<dbReference type="Proteomes" id="UP001059912">
    <property type="component" value="Plasmid unnamed2"/>
</dbReference>
<protein>
    <recommendedName>
        <fullName evidence="2">Phage tail assembly chaperone-like domain-containing protein</fullName>
    </recommendedName>
</protein>
<evidence type="ECO:0000259" key="2">
    <source>
        <dbReference type="Pfam" id="PF16778"/>
    </source>
</evidence>
<name>A0ABY5ILH1_9VIBR</name>
<gene>
    <name evidence="3" type="ORF">HB762_27530</name>
</gene>
<keyword evidence="4" id="KW-1185">Reference proteome</keyword>
<dbReference type="InterPro" id="IPR031893">
    <property type="entry name" value="Phage_tail_APC"/>
</dbReference>